<reference evidence="4" key="1">
    <citation type="submission" date="2023-07" db="EMBL/GenBank/DDBJ databases">
        <title>Brevundimonas soil sp. nov., isolated from the soil of chemical plant.</title>
        <authorList>
            <person name="Wu N."/>
        </authorList>
    </citation>
    <scope>NUCLEOTIDE SEQUENCE</scope>
    <source>
        <strain evidence="4">XZ-24</strain>
    </source>
</reference>
<dbReference type="SUPFAM" id="SSF63829">
    <property type="entry name" value="Calcium-dependent phosphotriesterase"/>
    <property type="match status" value="1"/>
</dbReference>
<dbReference type="SUPFAM" id="SSF48452">
    <property type="entry name" value="TPR-like"/>
    <property type="match status" value="1"/>
</dbReference>
<evidence type="ECO:0000256" key="2">
    <source>
        <dbReference type="SAM" id="SignalP"/>
    </source>
</evidence>
<sequence length="444" mass="46125">MIAAALAALALGAQQAPANAEGQPAPPAEAPTEAPAVSDSIQYGRLRAQAVSAAQGGDLPGAFRLLEQAEALAPNHPGLLQLRAQMSMLAGRPQDALAAWRRLAELGLTGDPSRAQVLAPMLQLADWPAVEQALEANRAPAGQITRLAVWSEPFLAEGVAYDAARDRFLVSSIRQKRIVAVDRQGRVSDFAQPGSLGVFALAADPGRGALWAAASGAPPVAELEPLERGRAALVQHDLQSGIVRAIYAAPQAEGGLPRNFGDLTLGPDGSVYVADSLIGDVFVLDPGGTELRRLLPEGSLRSPQGMAVSPDGGALLIADYSTGLYRLDLTSGRLRRLAAPADASLVGVDGVAVDGSRPGGEHLIVVQNGSNPQRVLRLRLDPGFTRIAEVEVLAANLEGLQEPTGGVALEDGFVFVSRSQWSDVDNDGAFAENPGPAALSQLPL</sequence>
<proteinExistence type="predicted"/>
<dbReference type="Gene3D" id="1.25.40.10">
    <property type="entry name" value="Tetratricopeptide repeat domain"/>
    <property type="match status" value="1"/>
</dbReference>
<dbReference type="Proteomes" id="UP001169063">
    <property type="component" value="Unassembled WGS sequence"/>
</dbReference>
<keyword evidence="2" id="KW-0732">Signal</keyword>
<dbReference type="RefSeq" id="WP_302108379.1">
    <property type="nucleotide sequence ID" value="NZ_JAUKTR010000001.1"/>
</dbReference>
<organism evidence="4 5">
    <name type="scientific">Peiella sedimenti</name>
    <dbReference type="NCBI Taxonomy" id="3061083"/>
    <lineage>
        <taxon>Bacteria</taxon>
        <taxon>Pseudomonadati</taxon>
        <taxon>Pseudomonadota</taxon>
        <taxon>Alphaproteobacteria</taxon>
        <taxon>Caulobacterales</taxon>
        <taxon>Caulobacteraceae</taxon>
        <taxon>Peiella</taxon>
    </lineage>
</organism>
<keyword evidence="5" id="KW-1185">Reference proteome</keyword>
<dbReference type="InterPro" id="IPR011990">
    <property type="entry name" value="TPR-like_helical_dom_sf"/>
</dbReference>
<protein>
    <submittedName>
        <fullName evidence="4">SMP-30/gluconolactonase/LRE family protein</fullName>
    </submittedName>
</protein>
<evidence type="ECO:0000259" key="3">
    <source>
        <dbReference type="Pfam" id="PF08450"/>
    </source>
</evidence>
<evidence type="ECO:0000313" key="4">
    <source>
        <dbReference type="EMBL" id="MDO1557953.1"/>
    </source>
</evidence>
<gene>
    <name evidence="4" type="ORF">Q0812_00750</name>
</gene>
<dbReference type="EMBL" id="JAUKTR010000001">
    <property type="protein sequence ID" value="MDO1557953.1"/>
    <property type="molecule type" value="Genomic_DNA"/>
</dbReference>
<name>A0ABT8SHE1_9CAUL</name>
<feature type="chain" id="PRO_5046273070" evidence="2">
    <location>
        <begin position="21"/>
        <end position="444"/>
    </location>
</feature>
<evidence type="ECO:0000313" key="5">
    <source>
        <dbReference type="Proteomes" id="UP001169063"/>
    </source>
</evidence>
<dbReference type="InterPro" id="IPR011042">
    <property type="entry name" value="6-blade_b-propeller_TolB-like"/>
</dbReference>
<comment type="caution">
    <text evidence="4">The sequence shown here is derived from an EMBL/GenBank/DDBJ whole genome shotgun (WGS) entry which is preliminary data.</text>
</comment>
<feature type="region of interest" description="Disordered" evidence="1">
    <location>
        <begin position="17"/>
        <end position="37"/>
    </location>
</feature>
<dbReference type="InterPro" id="IPR013658">
    <property type="entry name" value="SGL"/>
</dbReference>
<feature type="signal peptide" evidence="2">
    <location>
        <begin position="1"/>
        <end position="20"/>
    </location>
</feature>
<dbReference type="Pfam" id="PF08450">
    <property type="entry name" value="SGL"/>
    <property type="match status" value="1"/>
</dbReference>
<accession>A0ABT8SHE1</accession>
<feature type="domain" description="SMP-30/Gluconolactonase/LRE-like region" evidence="3">
    <location>
        <begin position="155"/>
        <end position="355"/>
    </location>
</feature>
<evidence type="ECO:0000256" key="1">
    <source>
        <dbReference type="SAM" id="MobiDB-lite"/>
    </source>
</evidence>
<dbReference type="Gene3D" id="2.120.10.30">
    <property type="entry name" value="TolB, C-terminal domain"/>
    <property type="match status" value="1"/>
</dbReference>